<dbReference type="PANTHER" id="PTHR43649:SF12">
    <property type="entry name" value="DIACETYLCHITOBIOSE BINDING PROTEIN DASA"/>
    <property type="match status" value="1"/>
</dbReference>
<keyword evidence="2" id="KW-1185">Reference proteome</keyword>
<dbReference type="Pfam" id="PF13416">
    <property type="entry name" value="SBP_bac_8"/>
    <property type="match status" value="1"/>
</dbReference>
<accession>A0A068NMY9</accession>
<sequence>MDRGAFTLPALAGVVLLAFGVSEALTKKPDLPGKVHVAYWEKWTDFEFQAMKDVVDDFNRSQDKIQVDILSVSSIQDKTLMAISGNVPPDLAGLYGPNVTQYADDHAVLPLDDMCREAGIKAEQYIPVFWDIGVARGHIYGLPATPGSIALHYNTKMFKEAGLDPDKPPQTFDELFAVSEKLTKVDPSGKVTLAGFLPAEPGWWNWMWGPFFGGRWWDGGTKITANCPENVRAYEWVQQFAKKYGPGQLQSFRSGFGNFSSPQNGFLAEHLAMVPQGVWMYNFIKKFSPNLQWKASPMPHPSDRPDLANGTLVDLDVLCIPRGAKHPKEAFEFIKYVQSQKGMEKLCLGQKKATPLRAVSPGFFEKHPNPFIQLFATLPYSKTLAVAPKLGIWPEYQSEIDSAFDSIMLMQKTPKQALDDIQARMQPKLDQYLTRLKVRGEE</sequence>
<evidence type="ECO:0000313" key="2">
    <source>
        <dbReference type="Proteomes" id="UP000027982"/>
    </source>
</evidence>
<dbReference type="PANTHER" id="PTHR43649">
    <property type="entry name" value="ARABINOSE-BINDING PROTEIN-RELATED"/>
    <property type="match status" value="1"/>
</dbReference>
<dbReference type="STRING" id="661478.OP10G_0717"/>
<dbReference type="Proteomes" id="UP000027982">
    <property type="component" value="Chromosome"/>
</dbReference>
<dbReference type="SUPFAM" id="SSF53850">
    <property type="entry name" value="Periplasmic binding protein-like II"/>
    <property type="match status" value="1"/>
</dbReference>
<organism evidence="1 2">
    <name type="scientific">Fimbriimonas ginsengisoli Gsoil 348</name>
    <dbReference type="NCBI Taxonomy" id="661478"/>
    <lineage>
        <taxon>Bacteria</taxon>
        <taxon>Bacillati</taxon>
        <taxon>Armatimonadota</taxon>
        <taxon>Fimbriimonadia</taxon>
        <taxon>Fimbriimonadales</taxon>
        <taxon>Fimbriimonadaceae</taxon>
        <taxon>Fimbriimonas</taxon>
    </lineage>
</organism>
<dbReference type="CDD" id="cd14748">
    <property type="entry name" value="PBP2_UgpB"/>
    <property type="match status" value="1"/>
</dbReference>
<dbReference type="AlphaFoldDB" id="A0A068NMY9"/>
<evidence type="ECO:0000313" key="1">
    <source>
        <dbReference type="EMBL" id="AIE84085.1"/>
    </source>
</evidence>
<dbReference type="RefSeq" id="WP_025227267.1">
    <property type="nucleotide sequence ID" value="NZ_CP007139.1"/>
</dbReference>
<name>A0A068NMY9_FIMGI</name>
<dbReference type="KEGG" id="fgi:OP10G_0717"/>
<dbReference type="OrthoDB" id="9769685at2"/>
<protein>
    <submittedName>
        <fullName evidence="1">Sugar ABC transporter, sugar-binding protein</fullName>
    </submittedName>
</protein>
<dbReference type="Gene3D" id="3.40.190.10">
    <property type="entry name" value="Periplasmic binding protein-like II"/>
    <property type="match status" value="2"/>
</dbReference>
<dbReference type="InterPro" id="IPR050490">
    <property type="entry name" value="Bact_solute-bd_prot1"/>
</dbReference>
<dbReference type="InterPro" id="IPR006059">
    <property type="entry name" value="SBP"/>
</dbReference>
<dbReference type="EMBL" id="CP007139">
    <property type="protein sequence ID" value="AIE84085.1"/>
    <property type="molecule type" value="Genomic_DNA"/>
</dbReference>
<gene>
    <name evidence="1" type="ORF">OP10G_0717</name>
</gene>
<proteinExistence type="predicted"/>
<dbReference type="eggNOG" id="COG1653">
    <property type="taxonomic scope" value="Bacteria"/>
</dbReference>
<reference evidence="1 2" key="1">
    <citation type="journal article" date="2014" name="PLoS ONE">
        <title>The first complete genome sequence of the class fimbriimonadia in the phylum armatimonadetes.</title>
        <authorList>
            <person name="Hu Z.Y."/>
            <person name="Wang Y.Z."/>
            <person name="Im W.T."/>
            <person name="Wang S.Y."/>
            <person name="Zhao G.P."/>
            <person name="Zheng H.J."/>
            <person name="Quan Z.X."/>
        </authorList>
    </citation>
    <scope>NUCLEOTIDE SEQUENCE [LARGE SCALE GENOMIC DNA]</scope>
    <source>
        <strain evidence="1">Gsoil 348</strain>
    </source>
</reference>
<dbReference type="HOGENOM" id="CLU_031285_10_0_0"/>